<dbReference type="RefSeq" id="WP_231910599.1">
    <property type="nucleotide sequence ID" value="NZ_AP014836.1"/>
</dbReference>
<keyword evidence="6" id="KW-0808">Transferase</keyword>
<evidence type="ECO:0000256" key="4">
    <source>
        <dbReference type="ARBA" id="ARBA00023136"/>
    </source>
</evidence>
<sequence>MKASLIMLASQKYLLIRYGDFLFKYRNIVFPIVLCTLLFGFRPMQPSDNSHYNMIMNLFGFLVSAMGETIRVAVIGLAYIKRGGVNKRVHADTLVATGIFAHCRNPLYLGNILILLGFFIIHNNPWVYVLGLGFFLISYSAIVAAEESYLRIKFGTEYQNYRYQVNRWLPKLRGLKKTLKSMKFNWNRVIAKDYASVYSWMVFTILLIAYERVQSSSTWETLFWSRDLGITLILLTIGFVVARFLKKSGRLSEKSA</sequence>
<feature type="transmembrane region" description="Helical" evidence="5">
    <location>
        <begin position="101"/>
        <end position="120"/>
    </location>
</feature>
<dbReference type="EMBL" id="AP014836">
    <property type="protein sequence ID" value="BAW80470.1"/>
    <property type="molecule type" value="Genomic_DNA"/>
</dbReference>
<evidence type="ECO:0000256" key="5">
    <source>
        <dbReference type="SAM" id="Phobius"/>
    </source>
</evidence>
<keyword evidence="4 5" id="KW-0472">Membrane</keyword>
<evidence type="ECO:0000313" key="7">
    <source>
        <dbReference type="Proteomes" id="UP000243679"/>
    </source>
</evidence>
<evidence type="ECO:0000256" key="3">
    <source>
        <dbReference type="ARBA" id="ARBA00022989"/>
    </source>
</evidence>
<dbReference type="GO" id="GO:0008168">
    <property type="term" value="F:methyltransferase activity"/>
    <property type="evidence" value="ECO:0007669"/>
    <property type="project" value="UniProtKB-KW"/>
</dbReference>
<dbReference type="Gene3D" id="1.20.120.1630">
    <property type="match status" value="1"/>
</dbReference>
<reference evidence="6 7" key="1">
    <citation type="journal article" date="2017" name="ISME J.">
        <title>An acid-tolerant ammonia-oxidizing ?-proteobacterium from soil.</title>
        <authorList>
            <person name="Hayatsu M."/>
            <person name="Tago K."/>
            <person name="Uchiyama I."/>
            <person name="Toyoda A."/>
            <person name="Wang Y."/>
            <person name="Shimomura Y."/>
            <person name="Okubo T."/>
            <person name="Kurisu F."/>
            <person name="Hirono Y."/>
            <person name="Nonaka K."/>
            <person name="Akiyama H."/>
            <person name="Itoh T."/>
            <person name="Takami H."/>
        </authorList>
    </citation>
    <scope>NUCLEOTIDE SEQUENCE [LARGE SCALE GENOMIC DNA]</scope>
    <source>
        <strain evidence="6 7">TAO100</strain>
    </source>
</reference>
<evidence type="ECO:0000256" key="2">
    <source>
        <dbReference type="ARBA" id="ARBA00022692"/>
    </source>
</evidence>
<evidence type="ECO:0000313" key="6">
    <source>
        <dbReference type="EMBL" id="BAW80470.1"/>
    </source>
</evidence>
<dbReference type="Pfam" id="PF04191">
    <property type="entry name" value="PEMT"/>
    <property type="match status" value="1"/>
</dbReference>
<feature type="transmembrane region" description="Helical" evidence="5">
    <location>
        <begin position="228"/>
        <end position="245"/>
    </location>
</feature>
<gene>
    <name evidence="6" type="ORF">TAO_1100</name>
</gene>
<comment type="subcellular location">
    <subcellularLocation>
        <location evidence="1">Endomembrane system</location>
        <topology evidence="1">Multi-pass membrane protein</topology>
    </subcellularLocation>
</comment>
<organism evidence="6 7">
    <name type="scientific">Candidatus Nitrosoglobus terrae</name>
    <dbReference type="NCBI Taxonomy" id="1630141"/>
    <lineage>
        <taxon>Bacteria</taxon>
        <taxon>Pseudomonadati</taxon>
        <taxon>Pseudomonadota</taxon>
        <taxon>Gammaproteobacteria</taxon>
        <taxon>Chromatiales</taxon>
        <taxon>Chromatiaceae</taxon>
        <taxon>Candidatus Nitrosoglobus</taxon>
    </lineage>
</organism>
<evidence type="ECO:0000256" key="1">
    <source>
        <dbReference type="ARBA" id="ARBA00004127"/>
    </source>
</evidence>
<dbReference type="PANTHER" id="PTHR12714">
    <property type="entry name" value="PROTEIN-S ISOPRENYLCYSTEINE O-METHYLTRANSFERASE"/>
    <property type="match status" value="1"/>
</dbReference>
<dbReference type="GO" id="GO:0012505">
    <property type="term" value="C:endomembrane system"/>
    <property type="evidence" value="ECO:0007669"/>
    <property type="project" value="UniProtKB-SubCell"/>
</dbReference>
<proteinExistence type="predicted"/>
<dbReference type="KEGG" id="ntt:TAO_1100"/>
<feature type="transmembrane region" description="Helical" evidence="5">
    <location>
        <begin position="189"/>
        <end position="208"/>
    </location>
</feature>
<keyword evidence="6" id="KW-0489">Methyltransferase</keyword>
<dbReference type="AlphaFoldDB" id="A0A1Q2SMW2"/>
<keyword evidence="7" id="KW-1185">Reference proteome</keyword>
<feature type="transmembrane region" description="Helical" evidence="5">
    <location>
        <begin position="54"/>
        <end position="80"/>
    </location>
</feature>
<feature type="transmembrane region" description="Helical" evidence="5">
    <location>
        <begin position="21"/>
        <end position="42"/>
    </location>
</feature>
<accession>A0A1Q2SMW2</accession>
<dbReference type="GO" id="GO:0032259">
    <property type="term" value="P:methylation"/>
    <property type="evidence" value="ECO:0007669"/>
    <property type="project" value="UniProtKB-KW"/>
</dbReference>
<keyword evidence="2 5" id="KW-0812">Transmembrane</keyword>
<protein>
    <submittedName>
        <fullName evidence="6">S-isoprenylcysteine methyltransferase-like protein</fullName>
    </submittedName>
</protein>
<name>A0A1Q2SMW2_9GAMM</name>
<feature type="transmembrane region" description="Helical" evidence="5">
    <location>
        <begin position="126"/>
        <end position="145"/>
    </location>
</feature>
<dbReference type="PANTHER" id="PTHR12714:SF9">
    <property type="entry name" value="PROTEIN-S-ISOPRENYLCYSTEINE O-METHYLTRANSFERASE"/>
    <property type="match status" value="1"/>
</dbReference>
<dbReference type="Proteomes" id="UP000243679">
    <property type="component" value="Chromosome"/>
</dbReference>
<dbReference type="InterPro" id="IPR007318">
    <property type="entry name" value="Phopholipid_MeTrfase"/>
</dbReference>
<keyword evidence="3 5" id="KW-1133">Transmembrane helix</keyword>